<accession>A0A6L2MQK9</accession>
<evidence type="ECO:0000313" key="1">
    <source>
        <dbReference type="EMBL" id="GEU76030.1"/>
    </source>
</evidence>
<comment type="caution">
    <text evidence="1">The sequence shown here is derived from an EMBL/GenBank/DDBJ whole genome shotgun (WGS) entry which is preliminary data.</text>
</comment>
<sequence>MANLDDEPMWAADRVVALTPAGTTMAADTTMAAAAANITRRLHHLLHTDTKITPSPPPSWLPTPPHYHHIIITAATTTTATPTNIIATRGCLHPSSKLHQQPSPLRLQSLGHHQHHLAATITSQPPPSHLHYPATSQPIPTQPLPLFFKLDGYIFVKKLIIN</sequence>
<name>A0A6L2MQK9_TANCI</name>
<gene>
    <name evidence="1" type="ORF">Tci_048008</name>
</gene>
<proteinExistence type="predicted"/>
<dbReference type="AlphaFoldDB" id="A0A6L2MQK9"/>
<reference evidence="1" key="1">
    <citation type="journal article" date="2019" name="Sci. Rep.">
        <title>Draft genome of Tanacetum cinerariifolium, the natural source of mosquito coil.</title>
        <authorList>
            <person name="Yamashiro T."/>
            <person name="Shiraishi A."/>
            <person name="Satake H."/>
            <person name="Nakayama K."/>
        </authorList>
    </citation>
    <scope>NUCLEOTIDE SEQUENCE</scope>
</reference>
<protein>
    <submittedName>
        <fullName evidence="1">Uncharacterized protein</fullName>
    </submittedName>
</protein>
<dbReference type="EMBL" id="BKCJ010007197">
    <property type="protein sequence ID" value="GEU76030.1"/>
    <property type="molecule type" value="Genomic_DNA"/>
</dbReference>
<organism evidence="1">
    <name type="scientific">Tanacetum cinerariifolium</name>
    <name type="common">Dalmatian daisy</name>
    <name type="synonym">Chrysanthemum cinerariifolium</name>
    <dbReference type="NCBI Taxonomy" id="118510"/>
    <lineage>
        <taxon>Eukaryota</taxon>
        <taxon>Viridiplantae</taxon>
        <taxon>Streptophyta</taxon>
        <taxon>Embryophyta</taxon>
        <taxon>Tracheophyta</taxon>
        <taxon>Spermatophyta</taxon>
        <taxon>Magnoliopsida</taxon>
        <taxon>eudicotyledons</taxon>
        <taxon>Gunneridae</taxon>
        <taxon>Pentapetalae</taxon>
        <taxon>asterids</taxon>
        <taxon>campanulids</taxon>
        <taxon>Asterales</taxon>
        <taxon>Asteraceae</taxon>
        <taxon>Asteroideae</taxon>
        <taxon>Anthemideae</taxon>
        <taxon>Anthemidinae</taxon>
        <taxon>Tanacetum</taxon>
    </lineage>
</organism>